<dbReference type="SUPFAM" id="SSF48403">
    <property type="entry name" value="Ankyrin repeat"/>
    <property type="match status" value="1"/>
</dbReference>
<dbReference type="EMBL" id="CP025544">
    <property type="protein sequence ID" value="AXK61147.1"/>
    <property type="molecule type" value="Genomic_DNA"/>
</dbReference>
<dbReference type="InterPro" id="IPR036770">
    <property type="entry name" value="Ankyrin_rpt-contain_sf"/>
</dbReference>
<dbReference type="AlphaFoldDB" id="A0A345ZCY0"/>
<organism evidence="4 5">
    <name type="scientific">Candidatus Chromulinivorax destructor</name>
    <dbReference type="NCBI Taxonomy" id="2066483"/>
    <lineage>
        <taxon>Bacteria</taxon>
        <taxon>Candidatus Babelota</taxon>
        <taxon>Candidatus Babeliae</taxon>
        <taxon>Candidatus Babeliales</taxon>
        <taxon>Candidatus Chromulinivoraceae</taxon>
        <taxon>Candidatus Chromulinivorax</taxon>
    </lineage>
</organism>
<reference evidence="4 5" key="1">
    <citation type="submission" date="2017-12" db="EMBL/GenBank/DDBJ databases">
        <title>Chromulinavorax destructans is a abundant pathogen of dominant heterotrophic picoflagllates.</title>
        <authorList>
            <person name="Deeg C.M."/>
            <person name="Zimmer M."/>
            <person name="Suttle C.A."/>
        </authorList>
    </citation>
    <scope>NUCLEOTIDE SEQUENCE [LARGE SCALE GENOMIC DNA]</scope>
    <source>
        <strain evidence="4 5">SeV1</strain>
    </source>
</reference>
<evidence type="ECO:0000256" key="3">
    <source>
        <dbReference type="PROSITE-ProRule" id="PRU00023"/>
    </source>
</evidence>
<gene>
    <name evidence="4" type="ORF">C0J27_05450</name>
</gene>
<accession>A0A345ZCY0</accession>
<dbReference type="Pfam" id="PF00023">
    <property type="entry name" value="Ank"/>
    <property type="match status" value="1"/>
</dbReference>
<sequence length="344" mass="38634">MSCENDSFIDFFIAYKVNVDLTDTSDNTLLHQAAKYNNAKVAAFLLAKGFAMTNNDVYQYPLHVAAQYDADQVALQLLQYEDDANLSVYNKSPLHYAIECNADKVAKILIDHGADVKDYFLNIAAEHNAYKIIPYLLRAKFQNSHQDIIHALSIAAKQDAKQSAEILLDSLATEYIPVFSQSSTGMEFCFEVADQSMSYCRKDVLYADPLFCAVSHNSENVMQLFLQHEKINQHNFLHKSNLLEVAVSHDADKIVTLLMAAGMDIHVLGYQNLNLLQRAAENTAYKSIRLLLQAGLQVDNRMLLSCLQPYLSKLSSKEQSCATSLIRATNSSPQQVSKKRKFKS</sequence>
<keyword evidence="2 3" id="KW-0040">ANK repeat</keyword>
<evidence type="ECO:0000256" key="2">
    <source>
        <dbReference type="ARBA" id="ARBA00023043"/>
    </source>
</evidence>
<dbReference type="SMART" id="SM00248">
    <property type="entry name" value="ANK"/>
    <property type="match status" value="7"/>
</dbReference>
<proteinExistence type="predicted"/>
<keyword evidence="5" id="KW-1185">Reference proteome</keyword>
<dbReference type="InterPro" id="IPR002110">
    <property type="entry name" value="Ankyrin_rpt"/>
</dbReference>
<name>A0A345ZCY0_9BACT</name>
<protein>
    <recommendedName>
        <fullName evidence="6">Ankyrin repeat domain-containing protein</fullName>
    </recommendedName>
</protein>
<evidence type="ECO:0000256" key="1">
    <source>
        <dbReference type="ARBA" id="ARBA00022737"/>
    </source>
</evidence>
<evidence type="ECO:0000313" key="5">
    <source>
        <dbReference type="Proteomes" id="UP000254834"/>
    </source>
</evidence>
<dbReference type="Proteomes" id="UP000254834">
    <property type="component" value="Chromosome"/>
</dbReference>
<evidence type="ECO:0000313" key="4">
    <source>
        <dbReference type="EMBL" id="AXK61147.1"/>
    </source>
</evidence>
<dbReference type="Pfam" id="PF12796">
    <property type="entry name" value="Ank_2"/>
    <property type="match status" value="1"/>
</dbReference>
<feature type="repeat" description="ANK" evidence="3">
    <location>
        <begin position="89"/>
        <end position="116"/>
    </location>
</feature>
<dbReference type="OrthoDB" id="5657095at2"/>
<dbReference type="PANTHER" id="PTHR24198">
    <property type="entry name" value="ANKYRIN REPEAT AND PROTEIN KINASE DOMAIN-CONTAINING PROTEIN"/>
    <property type="match status" value="1"/>
</dbReference>
<dbReference type="PROSITE" id="PS50088">
    <property type="entry name" value="ANK_REPEAT"/>
    <property type="match status" value="1"/>
</dbReference>
<dbReference type="RefSeq" id="WP_115586162.1">
    <property type="nucleotide sequence ID" value="NZ_CP025544.1"/>
</dbReference>
<dbReference type="KEGG" id="cdes:C0J27_05450"/>
<keyword evidence="1" id="KW-0677">Repeat</keyword>
<dbReference type="PANTHER" id="PTHR24198:SF165">
    <property type="entry name" value="ANKYRIN REPEAT-CONTAINING PROTEIN-RELATED"/>
    <property type="match status" value="1"/>
</dbReference>
<evidence type="ECO:0008006" key="6">
    <source>
        <dbReference type="Google" id="ProtNLM"/>
    </source>
</evidence>
<dbReference type="Gene3D" id="1.25.40.20">
    <property type="entry name" value="Ankyrin repeat-containing domain"/>
    <property type="match status" value="2"/>
</dbReference>
<dbReference type="PROSITE" id="PS50297">
    <property type="entry name" value="ANK_REP_REGION"/>
    <property type="match status" value="1"/>
</dbReference>